<dbReference type="PANTHER" id="PTHR37023">
    <property type="entry name" value="TRANSPOSASE"/>
    <property type="match status" value="1"/>
</dbReference>
<dbReference type="RefSeq" id="WP_007216540.1">
    <property type="nucleotide sequence ID" value="NZ_JH724086.1"/>
</dbReference>
<dbReference type="NCBIfam" id="NF033538">
    <property type="entry name" value="transpos_IS91"/>
    <property type="match status" value="1"/>
</dbReference>
<comment type="caution">
    <text evidence="3">The sequence shown here is derived from an EMBL/GenBank/DDBJ whole genome shotgun (WGS) entry which is preliminary data.</text>
</comment>
<accession>I8W2C3</accession>
<dbReference type="AlphaFoldDB" id="I8W2C3"/>
<gene>
    <name evidence="4" type="ORF">HMPREF1062_01767</name>
    <name evidence="3" type="ORF">HMPREF1062_02344</name>
</gene>
<feature type="domain" description="Transposase IS801/IS1294" evidence="1">
    <location>
        <begin position="138"/>
        <end position="311"/>
    </location>
</feature>
<protein>
    <submittedName>
        <fullName evidence="3">Uncharacterized protein</fullName>
    </submittedName>
</protein>
<evidence type="ECO:0000313" key="4">
    <source>
        <dbReference type="EMBL" id="EIY33569.1"/>
    </source>
</evidence>
<dbReference type="EMBL" id="AGXG01000052">
    <property type="protein sequence ID" value="EIY31917.1"/>
    <property type="molecule type" value="Genomic_DNA"/>
</dbReference>
<dbReference type="Pfam" id="PF14319">
    <property type="entry name" value="Zn_Tnp_IS91"/>
    <property type="match status" value="1"/>
</dbReference>
<dbReference type="Pfam" id="PF04986">
    <property type="entry name" value="Y2_Tnp"/>
    <property type="match status" value="1"/>
</dbReference>
<dbReference type="PANTHER" id="PTHR37023:SF1">
    <property type="entry name" value="ISSOD25 TRANSPOSASE TNPA_ISSOD25"/>
    <property type="match status" value="1"/>
</dbReference>
<dbReference type="GO" id="GO:0004803">
    <property type="term" value="F:transposase activity"/>
    <property type="evidence" value="ECO:0007669"/>
    <property type="project" value="InterPro"/>
</dbReference>
<dbReference type="GO" id="GO:0006313">
    <property type="term" value="P:DNA transposition"/>
    <property type="evidence" value="ECO:0007669"/>
    <property type="project" value="InterPro"/>
</dbReference>
<name>I8W2C3_9BACE</name>
<keyword evidence="5" id="KW-1185">Reference proteome</keyword>
<evidence type="ECO:0000313" key="5">
    <source>
        <dbReference type="Proteomes" id="UP000003741"/>
    </source>
</evidence>
<evidence type="ECO:0000259" key="2">
    <source>
        <dbReference type="Pfam" id="PF14319"/>
    </source>
</evidence>
<evidence type="ECO:0000313" key="3">
    <source>
        <dbReference type="EMBL" id="EIY31917.1"/>
    </source>
</evidence>
<dbReference type="PATRIC" id="fig|997874.3.peg.1801"/>
<dbReference type="OrthoDB" id="9791273at2"/>
<dbReference type="EMBL" id="AGXG01000037">
    <property type="protein sequence ID" value="EIY33569.1"/>
    <property type="molecule type" value="Genomic_DNA"/>
</dbReference>
<dbReference type="InterPro" id="IPR026889">
    <property type="entry name" value="Zn_Tnp"/>
</dbReference>
<dbReference type="HOGENOM" id="CLU_038153_1_0_10"/>
<dbReference type="InterPro" id="IPR007069">
    <property type="entry name" value="Transposase_32"/>
</dbReference>
<dbReference type="InterPro" id="IPR054832">
    <property type="entry name" value="transpos_IS91"/>
</dbReference>
<sequence>MRTSLEVAHIITRFKDAFLEKYSPCKQVLKVFSHLEQCRTSALGGHVDACSECGAVRVSYNSCRDRHCPKCQGIERELWIQARKEEILPVNYFHVVFTLPEELHSLSLANMKAVYSSLFRAAWGTIEKFSGNQGVQTGMTAILHTWGSNLHYHPHVHCIVPGGGIREDGKWKTYENVYNRKAFLFTVKGMSKVFRAKFMKELTKSVKIPATVRKRLFEKEWVVYSKAPFKGTDKVVEYLGRYSYRVAISNSRIKQITDRHVTFEYKDYKDNRKCKMMTLTGEEFLHRFSQHILPAGFVRIRHYGFLASSNREKLWKIQRVMKVPCSPIKGGKKKWTEVCAQKWEDYNICKSCAKAQMITIQTFHPTRAPPVLMRRKGDTQEK</sequence>
<organism evidence="3 5">
    <name type="scientific">Bacteroides cellulosilyticus CL02T12C19</name>
    <dbReference type="NCBI Taxonomy" id="997874"/>
    <lineage>
        <taxon>Bacteria</taxon>
        <taxon>Pseudomonadati</taxon>
        <taxon>Bacteroidota</taxon>
        <taxon>Bacteroidia</taxon>
        <taxon>Bacteroidales</taxon>
        <taxon>Bacteroidaceae</taxon>
        <taxon>Bacteroides</taxon>
    </lineage>
</organism>
<dbReference type="SUPFAM" id="SSF57933">
    <property type="entry name" value="TAZ domain"/>
    <property type="match status" value="1"/>
</dbReference>
<dbReference type="Proteomes" id="UP000003741">
    <property type="component" value="Unassembled WGS sequence"/>
</dbReference>
<reference evidence="3 5" key="1">
    <citation type="submission" date="2012-02" db="EMBL/GenBank/DDBJ databases">
        <title>The Genome Sequence of Bacteroides cellulosilyticus CL02T12C19.</title>
        <authorList>
            <consortium name="The Broad Institute Genome Sequencing Platform"/>
            <person name="Earl A."/>
            <person name="Ward D."/>
            <person name="Feldgarden M."/>
            <person name="Gevers D."/>
            <person name="Zitomersky N.L."/>
            <person name="Coyne M.J."/>
            <person name="Comstock L.E."/>
            <person name="Young S.K."/>
            <person name="Zeng Q."/>
            <person name="Gargeya S."/>
            <person name="Fitzgerald M."/>
            <person name="Haas B."/>
            <person name="Abouelleil A."/>
            <person name="Alvarado L."/>
            <person name="Arachchi H.M."/>
            <person name="Berlin A."/>
            <person name="Chapman S.B."/>
            <person name="Gearin G."/>
            <person name="Goldberg J."/>
            <person name="Griggs A."/>
            <person name="Gujja S."/>
            <person name="Hansen M."/>
            <person name="Heiman D."/>
            <person name="Howarth C."/>
            <person name="Larimer J."/>
            <person name="Lui A."/>
            <person name="MacDonald P.J.P."/>
            <person name="McCowen C."/>
            <person name="Montmayeur A."/>
            <person name="Murphy C."/>
            <person name="Neiman D."/>
            <person name="Pearson M."/>
            <person name="Priest M."/>
            <person name="Roberts A."/>
            <person name="Saif S."/>
            <person name="Shea T."/>
            <person name="Sisk P."/>
            <person name="Stolte C."/>
            <person name="Sykes S."/>
            <person name="Wortman J."/>
            <person name="Nusbaum C."/>
            <person name="Birren B."/>
        </authorList>
    </citation>
    <scope>NUCLEOTIDE SEQUENCE [LARGE SCALE GENOMIC DNA]</scope>
    <source>
        <strain evidence="3 5">CL02T12C19</strain>
    </source>
</reference>
<dbReference type="GO" id="GO:0003677">
    <property type="term" value="F:DNA binding"/>
    <property type="evidence" value="ECO:0007669"/>
    <property type="project" value="InterPro"/>
</dbReference>
<proteinExistence type="predicted"/>
<evidence type="ECO:0000259" key="1">
    <source>
        <dbReference type="Pfam" id="PF04986"/>
    </source>
</evidence>
<feature type="domain" description="Transposase zinc-binding" evidence="2">
    <location>
        <begin position="10"/>
        <end position="99"/>
    </location>
</feature>
<dbReference type="InterPro" id="IPR035898">
    <property type="entry name" value="TAZ_dom_sf"/>
</dbReference>